<feature type="binding site" evidence="13">
    <location>
        <position position="206"/>
    </location>
    <ligand>
        <name>Mn(2+)</name>
        <dbReference type="ChEBI" id="CHEBI:29035"/>
    </ligand>
</feature>
<comment type="pathway">
    <text evidence="1 13">Carbohydrate biosynthesis; gluconeogenesis.</text>
</comment>
<comment type="similarity">
    <text evidence="2 13">Belongs to the phosphoenolpyruvate carboxykinase (ATP) family.</text>
</comment>
<dbReference type="GO" id="GO:0005524">
    <property type="term" value="F:ATP binding"/>
    <property type="evidence" value="ECO:0007669"/>
    <property type="project" value="UniProtKB-UniRule"/>
</dbReference>
<feature type="binding site" evidence="13">
    <location>
        <position position="290"/>
    </location>
    <ligand>
        <name>ATP</name>
        <dbReference type="ChEBI" id="CHEBI:30616"/>
    </ligand>
</feature>
<dbReference type="HAMAP" id="MF_00453">
    <property type="entry name" value="PEPCK_ATP"/>
    <property type="match status" value="1"/>
</dbReference>
<evidence type="ECO:0000256" key="12">
    <source>
        <dbReference type="ARBA" id="ARBA00047371"/>
    </source>
</evidence>
<feature type="binding site" evidence="13">
    <location>
        <position position="262"/>
    </location>
    <ligand>
        <name>Mn(2+)</name>
        <dbReference type="ChEBI" id="CHEBI:29035"/>
    </ligand>
</feature>
<dbReference type="NCBIfam" id="TIGR00224">
    <property type="entry name" value="pckA"/>
    <property type="match status" value="1"/>
</dbReference>
<comment type="cofactor">
    <cofactor evidence="13">
        <name>Mn(2+)</name>
        <dbReference type="ChEBI" id="CHEBI:29035"/>
    </cofactor>
    <text evidence="13">Binds 1 Mn(2+) ion per subunit.</text>
</comment>
<keyword evidence="7 13" id="KW-0547">Nucleotide-binding</keyword>
<accession>A0AB33Z340</accession>
<dbReference type="PANTHER" id="PTHR30031:SF0">
    <property type="entry name" value="PHOSPHOENOLPYRUVATE CARBOXYKINASE (ATP)"/>
    <property type="match status" value="1"/>
</dbReference>
<comment type="caution">
    <text evidence="14">The sequence shown here is derived from an EMBL/GenBank/DDBJ whole genome shotgun (WGS) entry which is preliminary data.</text>
</comment>
<evidence type="ECO:0000256" key="13">
    <source>
        <dbReference type="HAMAP-Rule" id="MF_00453"/>
    </source>
</evidence>
<evidence type="ECO:0000256" key="3">
    <source>
        <dbReference type="ARBA" id="ARBA00012363"/>
    </source>
</evidence>
<feature type="binding site" evidence="13">
    <location>
        <begin position="442"/>
        <end position="443"/>
    </location>
    <ligand>
        <name>ATP</name>
        <dbReference type="ChEBI" id="CHEBI:30616"/>
    </ligand>
</feature>
<keyword evidence="15" id="KW-1185">Reference proteome</keyword>
<keyword evidence="8 13" id="KW-0210">Decarboxylase</keyword>
<dbReference type="PIRSF" id="PIRSF006294">
    <property type="entry name" value="PEP_crbxkin"/>
    <property type="match status" value="1"/>
</dbReference>
<feature type="binding site" evidence="13">
    <location>
        <position position="326"/>
    </location>
    <ligand>
        <name>substrate</name>
    </ligand>
</feature>
<dbReference type="PANTHER" id="PTHR30031">
    <property type="entry name" value="PHOSPHOENOLPYRUVATE CARBOXYKINASE ATP"/>
    <property type="match status" value="1"/>
</dbReference>
<dbReference type="GO" id="GO:0005829">
    <property type="term" value="C:cytosol"/>
    <property type="evidence" value="ECO:0007669"/>
    <property type="project" value="TreeGrafter"/>
</dbReference>
<keyword evidence="6 13" id="KW-0479">Metal-binding</keyword>
<keyword evidence="10 13" id="KW-0464">Manganese</keyword>
<proteinExistence type="inferred from homology"/>
<evidence type="ECO:0000256" key="1">
    <source>
        <dbReference type="ARBA" id="ARBA00004742"/>
    </source>
</evidence>
<dbReference type="NCBIfam" id="NF006820">
    <property type="entry name" value="PRK09344.1-2"/>
    <property type="match status" value="1"/>
</dbReference>
<evidence type="ECO:0000256" key="4">
    <source>
        <dbReference type="ARBA" id="ARBA00022432"/>
    </source>
</evidence>
<dbReference type="SUPFAM" id="SSF68923">
    <property type="entry name" value="PEP carboxykinase N-terminal domain"/>
    <property type="match status" value="1"/>
</dbReference>
<feature type="binding site" evidence="13">
    <location>
        <position position="200"/>
    </location>
    <ligand>
        <name>substrate</name>
    </ligand>
</feature>
<dbReference type="InterPro" id="IPR015994">
    <property type="entry name" value="PEPCK_ATP_CS"/>
</dbReference>
<dbReference type="Gene3D" id="3.40.449.10">
    <property type="entry name" value="Phosphoenolpyruvate Carboxykinase, domain 1"/>
    <property type="match status" value="1"/>
</dbReference>
<keyword evidence="9 13" id="KW-0067">ATP-binding</keyword>
<evidence type="ECO:0000256" key="8">
    <source>
        <dbReference type="ARBA" id="ARBA00022793"/>
    </source>
</evidence>
<dbReference type="InterPro" id="IPR001272">
    <property type="entry name" value="PEP_carboxykinase_ATP"/>
</dbReference>
<dbReference type="PROSITE" id="PS00532">
    <property type="entry name" value="PEPCK_ATP"/>
    <property type="match status" value="1"/>
</dbReference>
<feature type="binding site" evidence="13">
    <location>
        <position position="326"/>
    </location>
    <ligand>
        <name>ATP</name>
        <dbReference type="ChEBI" id="CHEBI:30616"/>
    </ligand>
</feature>
<dbReference type="FunFam" id="3.40.449.10:FF:000001">
    <property type="entry name" value="Phosphoenolpyruvate carboxykinase (ATP)"/>
    <property type="match status" value="1"/>
</dbReference>
<feature type="binding site" evidence="13">
    <location>
        <begin position="241"/>
        <end position="249"/>
    </location>
    <ligand>
        <name>ATP</name>
        <dbReference type="ChEBI" id="CHEBI:30616"/>
    </ligand>
</feature>
<protein>
    <recommendedName>
        <fullName evidence="3 13">Phosphoenolpyruvate carboxykinase (ATP)</fullName>
        <shortName evidence="13">PCK</shortName>
        <shortName evidence="13">PEP carboxykinase</shortName>
        <shortName evidence="13">PEPCK</shortName>
        <ecNumber evidence="3 13">4.1.1.49</ecNumber>
    </recommendedName>
</protein>
<keyword evidence="11 13" id="KW-0456">Lyase</keyword>
<name>A0AB33Z340_9GAMM</name>
<dbReference type="EC" id="4.1.1.49" evidence="3 13"/>
<dbReference type="AlphaFoldDB" id="A0AB33Z340"/>
<sequence length="534" mass="59362">MSNTIDLTQYGITNPSEVIYNPSFDLLFEEETRDDLTGYEKGTVTNLGAVAVDTGIFTGRSPKDKYIVMDDVSRDTVWWSTQGKNDNKPLSEENWGHLKNIVTKQLSGQRLFVVDTYCGANKDTRLAVRFIVEVAWQAHFVKNMFIRPTEEELVDFEPDFVVLNGAKTNNPDWQEHGLNSENFIAFNLTEKMQLIGGTWYGGEMKKGMFSMMNYLLPLRGIASMHCSANVGKDGDVAVFFGLSGTGKTTLSTDKDRQLIGDDEHGWDDDGVFNFEGGCYAKVINLSEEDEPEIYGAIRRDALLENVTLSEDNVIQFADNSKTENTRVSYPIDHIDNIVKPVSKGGHAKKVIFLTADAFGVTPPVSKLTAAQTKYYFLSGFTAKLAGTERGITAPTPTFSAAFGAAFLSLHPTKYAQELVKRMEAVNAEAYLVNTGWNGTGKRISIKDTRAIINAILDGSIEEAETTHIPYFNLEIPTALPGVNTDILDPRNTYENEADWEKRAHELAHLFELNFEKYTDNEEGKSLVAAGPQLK</sequence>
<reference evidence="14 15" key="1">
    <citation type="journal article" date="2013" name="Genome Announc.">
        <title>Genome Sequence of the Pyrene- and Fluoranthene-Degrading Bacterium Cycloclasticus sp. Strain PY97M.</title>
        <authorList>
            <person name="Cui Z."/>
            <person name="Xu G."/>
            <person name="Li Q."/>
            <person name="Gao W."/>
            <person name="Zheng L."/>
        </authorList>
    </citation>
    <scope>NUCLEOTIDE SEQUENCE [LARGE SCALE GENOMIC DNA]</scope>
    <source>
        <strain evidence="14 15">PY97M</strain>
    </source>
</reference>
<evidence type="ECO:0000256" key="6">
    <source>
        <dbReference type="ARBA" id="ARBA00022723"/>
    </source>
</evidence>
<dbReference type="EMBL" id="ASHL01000002">
    <property type="protein sequence ID" value="EPD13715.1"/>
    <property type="molecule type" value="Genomic_DNA"/>
</dbReference>
<evidence type="ECO:0000256" key="10">
    <source>
        <dbReference type="ARBA" id="ARBA00023211"/>
    </source>
</evidence>
<dbReference type="InterPro" id="IPR013035">
    <property type="entry name" value="PEP_carboxykinase_C"/>
</dbReference>
<evidence type="ECO:0000313" key="14">
    <source>
        <dbReference type="EMBL" id="EPD13715.1"/>
    </source>
</evidence>
<comment type="function">
    <text evidence="13">Involved in the gluconeogenesis. Catalyzes the conversion of oxaloacetate (OAA) to phosphoenolpyruvate (PEP) through direct phosphoryl transfer between the nucleoside triphosphate and OAA.</text>
</comment>
<dbReference type="SUPFAM" id="SSF53795">
    <property type="entry name" value="PEP carboxykinase-like"/>
    <property type="match status" value="1"/>
</dbReference>
<dbReference type="GO" id="GO:0004612">
    <property type="term" value="F:phosphoenolpyruvate carboxykinase (ATP) activity"/>
    <property type="evidence" value="ECO:0007669"/>
    <property type="project" value="UniProtKB-UniRule"/>
</dbReference>
<dbReference type="Pfam" id="PF01293">
    <property type="entry name" value="PEPCK_ATP"/>
    <property type="match status" value="1"/>
</dbReference>
<dbReference type="NCBIfam" id="NF006819">
    <property type="entry name" value="PRK09344.1-1"/>
    <property type="match status" value="1"/>
</dbReference>
<dbReference type="GO" id="GO:0046872">
    <property type="term" value="F:metal ion binding"/>
    <property type="evidence" value="ECO:0007669"/>
    <property type="project" value="UniProtKB-KW"/>
</dbReference>
<comment type="catalytic activity">
    <reaction evidence="12 13">
        <text>oxaloacetate + ATP = phosphoenolpyruvate + ADP + CO2</text>
        <dbReference type="Rhea" id="RHEA:18617"/>
        <dbReference type="ChEBI" id="CHEBI:16452"/>
        <dbReference type="ChEBI" id="CHEBI:16526"/>
        <dbReference type="ChEBI" id="CHEBI:30616"/>
        <dbReference type="ChEBI" id="CHEBI:58702"/>
        <dbReference type="ChEBI" id="CHEBI:456216"/>
        <dbReference type="EC" id="4.1.1.49"/>
    </reaction>
</comment>
<dbReference type="Gene3D" id="3.90.228.20">
    <property type="match status" value="1"/>
</dbReference>
<comment type="subunit">
    <text evidence="13">Monomer.</text>
</comment>
<feature type="binding site" evidence="13">
    <location>
        <position position="206"/>
    </location>
    <ligand>
        <name>substrate</name>
    </ligand>
</feature>
<organism evidence="14 15">
    <name type="scientific">Cycloclasticus pugetii</name>
    <dbReference type="NCBI Taxonomy" id="34068"/>
    <lineage>
        <taxon>Bacteria</taxon>
        <taxon>Pseudomonadati</taxon>
        <taxon>Pseudomonadota</taxon>
        <taxon>Gammaproteobacteria</taxon>
        <taxon>Thiotrichales</taxon>
        <taxon>Piscirickettsiaceae</taxon>
        <taxon>Cycloclasticus</taxon>
    </lineage>
</organism>
<dbReference type="InterPro" id="IPR008210">
    <property type="entry name" value="PEP_carboxykinase_N"/>
</dbReference>
<feature type="binding site" evidence="13">
    <location>
        <position position="448"/>
    </location>
    <ligand>
        <name>ATP</name>
        <dbReference type="ChEBI" id="CHEBI:30616"/>
    </ligand>
</feature>
<evidence type="ECO:0000256" key="7">
    <source>
        <dbReference type="ARBA" id="ARBA00022741"/>
    </source>
</evidence>
<keyword evidence="4 13" id="KW-0312">Gluconeogenesis</keyword>
<feature type="binding site" evidence="13">
    <location>
        <position position="225"/>
    </location>
    <ligand>
        <name>ATP</name>
        <dbReference type="ChEBI" id="CHEBI:30616"/>
    </ligand>
</feature>
<dbReference type="RefSeq" id="WP_015006246.1">
    <property type="nucleotide sequence ID" value="NZ_KE646806.1"/>
</dbReference>
<feature type="binding site" evidence="13">
    <location>
        <position position="225"/>
    </location>
    <ligand>
        <name>Mn(2+)</name>
        <dbReference type="ChEBI" id="CHEBI:29035"/>
    </ligand>
</feature>
<dbReference type="GO" id="GO:0006094">
    <property type="term" value="P:gluconeogenesis"/>
    <property type="evidence" value="ECO:0007669"/>
    <property type="project" value="UniProtKB-UniRule"/>
</dbReference>
<feature type="binding site" evidence="13">
    <location>
        <position position="206"/>
    </location>
    <ligand>
        <name>ATP</name>
        <dbReference type="ChEBI" id="CHEBI:30616"/>
    </ligand>
</feature>
<dbReference type="Proteomes" id="UP000015462">
    <property type="component" value="Unassembled WGS sequence"/>
</dbReference>
<evidence type="ECO:0000256" key="9">
    <source>
        <dbReference type="ARBA" id="ARBA00022840"/>
    </source>
</evidence>
<evidence type="ECO:0000256" key="5">
    <source>
        <dbReference type="ARBA" id="ARBA00022490"/>
    </source>
</evidence>
<gene>
    <name evidence="13" type="primary">pckA</name>
    <name evidence="14" type="ORF">L196_04241</name>
</gene>
<evidence type="ECO:0000313" key="15">
    <source>
        <dbReference type="Proteomes" id="UP000015462"/>
    </source>
</evidence>
<dbReference type="NCBIfam" id="NF006821">
    <property type="entry name" value="PRK09344.1-3"/>
    <property type="match status" value="1"/>
</dbReference>
<dbReference type="Gene3D" id="2.170.8.10">
    <property type="entry name" value="Phosphoenolpyruvate Carboxykinase, domain 2"/>
    <property type="match status" value="1"/>
</dbReference>
<evidence type="ECO:0000256" key="2">
    <source>
        <dbReference type="ARBA" id="ARBA00006052"/>
    </source>
</evidence>
<evidence type="ECO:0000256" key="11">
    <source>
        <dbReference type="ARBA" id="ARBA00023239"/>
    </source>
</evidence>
<keyword evidence="5 13" id="KW-0963">Cytoplasm</keyword>
<feature type="binding site" evidence="13">
    <location>
        <position position="60"/>
    </location>
    <ligand>
        <name>substrate</name>
    </ligand>
</feature>
<dbReference type="CDD" id="cd00484">
    <property type="entry name" value="PEPCK_ATP"/>
    <property type="match status" value="1"/>
</dbReference>
<comment type="subcellular location">
    <subcellularLocation>
        <location evidence="13">Cytoplasm</location>
    </subcellularLocation>
</comment>